<comment type="subcellular location">
    <subcellularLocation>
        <location evidence="1">Nucleus</location>
    </subcellularLocation>
</comment>
<gene>
    <name evidence="2" type="ORF">ILUMI_02473</name>
</gene>
<dbReference type="InterPro" id="IPR009057">
    <property type="entry name" value="Homeodomain-like_sf"/>
</dbReference>
<proteinExistence type="predicted"/>
<sequence>MLSKQEQLREKILYKFVENNSISKRKIATELNNTIRTVQRVIKRYVYTGTVRRKSGSGRKRKFVDRNLELKVLKSLQKNLNLSIRDLARKHRTTKSTVQRIKQRHSIKLYKKVKVPKRDLRQHTTAKSRARKLYKRITSKNFCIMMDDKTYYNIAHQYLAIHPNLIESKVPYYKYSPEILLKNSSTKLYWYQSVIADGTINCNKPDIIQGVSKESSHLKNRFKKKGAALNLCVKCGIMMIYARSKQQHAYESKGLGRHKQTE</sequence>
<dbReference type="Proteomes" id="UP000801492">
    <property type="component" value="Unassembled WGS sequence"/>
</dbReference>
<accession>A0A8K0DGD7</accession>
<keyword evidence="3" id="KW-1185">Reference proteome</keyword>
<reference evidence="2" key="1">
    <citation type="submission" date="2019-08" db="EMBL/GenBank/DDBJ databases">
        <title>The genome of the North American firefly Photinus pyralis.</title>
        <authorList>
            <consortium name="Photinus pyralis genome working group"/>
            <person name="Fallon T.R."/>
            <person name="Sander Lower S.E."/>
            <person name="Weng J.-K."/>
        </authorList>
    </citation>
    <scope>NUCLEOTIDE SEQUENCE</scope>
    <source>
        <strain evidence="2">TRF0915ILg1</strain>
        <tissue evidence="2">Whole body</tissue>
    </source>
</reference>
<name>A0A8K0DGD7_IGNLU</name>
<evidence type="ECO:0000313" key="3">
    <source>
        <dbReference type="Proteomes" id="UP000801492"/>
    </source>
</evidence>
<dbReference type="SUPFAM" id="SSF46689">
    <property type="entry name" value="Homeodomain-like"/>
    <property type="match status" value="1"/>
</dbReference>
<protein>
    <submittedName>
        <fullName evidence="2">Uncharacterized protein</fullName>
    </submittedName>
</protein>
<comment type="caution">
    <text evidence="2">The sequence shown here is derived from an EMBL/GenBank/DDBJ whole genome shotgun (WGS) entry which is preliminary data.</text>
</comment>
<dbReference type="EMBL" id="VTPC01000955">
    <property type="protein sequence ID" value="KAF2903701.1"/>
    <property type="molecule type" value="Genomic_DNA"/>
</dbReference>
<evidence type="ECO:0000313" key="2">
    <source>
        <dbReference type="EMBL" id="KAF2903701.1"/>
    </source>
</evidence>
<organism evidence="2 3">
    <name type="scientific">Ignelater luminosus</name>
    <name type="common">Cucubano</name>
    <name type="synonym">Pyrophorus luminosus</name>
    <dbReference type="NCBI Taxonomy" id="2038154"/>
    <lineage>
        <taxon>Eukaryota</taxon>
        <taxon>Metazoa</taxon>
        <taxon>Ecdysozoa</taxon>
        <taxon>Arthropoda</taxon>
        <taxon>Hexapoda</taxon>
        <taxon>Insecta</taxon>
        <taxon>Pterygota</taxon>
        <taxon>Neoptera</taxon>
        <taxon>Endopterygota</taxon>
        <taxon>Coleoptera</taxon>
        <taxon>Polyphaga</taxon>
        <taxon>Elateriformia</taxon>
        <taxon>Elateroidea</taxon>
        <taxon>Elateridae</taxon>
        <taxon>Agrypninae</taxon>
        <taxon>Pyrophorini</taxon>
        <taxon>Ignelater</taxon>
    </lineage>
</organism>
<dbReference type="GO" id="GO:0005634">
    <property type="term" value="C:nucleus"/>
    <property type="evidence" value="ECO:0007669"/>
    <property type="project" value="UniProtKB-SubCell"/>
</dbReference>
<dbReference type="OrthoDB" id="6766154at2759"/>
<dbReference type="AlphaFoldDB" id="A0A8K0DGD7"/>
<evidence type="ECO:0000256" key="1">
    <source>
        <dbReference type="ARBA" id="ARBA00004123"/>
    </source>
</evidence>